<evidence type="ECO:0000313" key="2">
    <source>
        <dbReference type="EMBL" id="KDM92378.1"/>
    </source>
</evidence>
<keyword evidence="3" id="KW-1185">Reference proteome</keyword>
<feature type="chain" id="PRO_5001629787" evidence="1">
    <location>
        <begin position="18"/>
        <end position="110"/>
    </location>
</feature>
<name>A0A066RYB4_9GAMM</name>
<protein>
    <submittedName>
        <fullName evidence="2">Uncharacterized protein</fullName>
    </submittedName>
</protein>
<proteinExistence type="predicted"/>
<organism evidence="2 3">
    <name type="scientific">Photobacterium galatheae</name>
    <dbReference type="NCBI Taxonomy" id="1654360"/>
    <lineage>
        <taxon>Bacteria</taxon>
        <taxon>Pseudomonadati</taxon>
        <taxon>Pseudomonadota</taxon>
        <taxon>Gammaproteobacteria</taxon>
        <taxon>Vibrionales</taxon>
        <taxon>Vibrionaceae</taxon>
        <taxon>Photobacterium</taxon>
    </lineage>
</organism>
<gene>
    <name evidence="2" type="ORF">EA58_06570</name>
</gene>
<accession>A0A066RYB4</accession>
<dbReference type="AlphaFoldDB" id="A0A066RYB4"/>
<dbReference type="PROSITE" id="PS51257">
    <property type="entry name" value="PROKAR_LIPOPROTEIN"/>
    <property type="match status" value="1"/>
</dbReference>
<dbReference type="STRING" id="1654360.EA58_06570"/>
<dbReference type="EMBL" id="JMIB01000009">
    <property type="protein sequence ID" value="KDM92378.1"/>
    <property type="molecule type" value="Genomic_DNA"/>
</dbReference>
<feature type="signal peptide" evidence="1">
    <location>
        <begin position="1"/>
        <end position="17"/>
    </location>
</feature>
<reference evidence="2 3" key="1">
    <citation type="submission" date="2014-04" db="EMBL/GenBank/DDBJ databases">
        <title>Draft genome sequence of Photobacterium halotolerans S2753: a solonamide, ngercheumicin and holomycin producer.</title>
        <authorList>
            <person name="Machado H.R."/>
            <person name="Gram L."/>
        </authorList>
    </citation>
    <scope>NUCLEOTIDE SEQUENCE [LARGE SCALE GENOMIC DNA]</scope>
    <source>
        <strain evidence="2 3">S2753</strain>
    </source>
</reference>
<sequence>MRLVLFFVFFLAPSAWAGCNNIACYGVGKEVLTKTYLSASGHIYIGAPAEKSKLNCQLFQGKYMTLKMNHLLYKEIYSTILTGIAAQKHLQIRIVEGSPVCEVSYVTMNS</sequence>
<keyword evidence="1" id="KW-0732">Signal</keyword>
<comment type="caution">
    <text evidence="2">The sequence shown here is derived from an EMBL/GenBank/DDBJ whole genome shotgun (WGS) entry which is preliminary data.</text>
</comment>
<evidence type="ECO:0000313" key="3">
    <source>
        <dbReference type="Proteomes" id="UP000027192"/>
    </source>
</evidence>
<evidence type="ECO:0000256" key="1">
    <source>
        <dbReference type="SAM" id="SignalP"/>
    </source>
</evidence>
<dbReference type="Proteomes" id="UP000027192">
    <property type="component" value="Unassembled WGS sequence"/>
</dbReference>